<keyword evidence="2" id="KW-1185">Reference proteome</keyword>
<accession>A0AAX6F506</accession>
<proteinExistence type="predicted"/>
<evidence type="ECO:0000313" key="1">
    <source>
        <dbReference type="EMBL" id="KAJ6811258.1"/>
    </source>
</evidence>
<comment type="caution">
    <text evidence="1">The sequence shown here is derived from an EMBL/GenBank/DDBJ whole genome shotgun (WGS) entry which is preliminary data.</text>
</comment>
<organism evidence="1 2">
    <name type="scientific">Iris pallida</name>
    <name type="common">Sweet iris</name>
    <dbReference type="NCBI Taxonomy" id="29817"/>
    <lineage>
        <taxon>Eukaryota</taxon>
        <taxon>Viridiplantae</taxon>
        <taxon>Streptophyta</taxon>
        <taxon>Embryophyta</taxon>
        <taxon>Tracheophyta</taxon>
        <taxon>Spermatophyta</taxon>
        <taxon>Magnoliopsida</taxon>
        <taxon>Liliopsida</taxon>
        <taxon>Asparagales</taxon>
        <taxon>Iridaceae</taxon>
        <taxon>Iridoideae</taxon>
        <taxon>Irideae</taxon>
        <taxon>Iris</taxon>
    </lineage>
</organism>
<protein>
    <submittedName>
        <fullName evidence="1">Uncharacterized protein</fullName>
    </submittedName>
</protein>
<sequence length="94" mass="10143">MAAHGCEGLLLCRLVTISSNSDDRPDSIIHRRHHDLHGGGTSFRHAATAMAEVLSASNGSVIFFGEAPWRWRWRGFPSLAATTATRSISSLGPT</sequence>
<dbReference type="EMBL" id="JANAVB010031818">
    <property type="protein sequence ID" value="KAJ6811258.1"/>
    <property type="molecule type" value="Genomic_DNA"/>
</dbReference>
<reference evidence="1" key="2">
    <citation type="submission" date="2023-04" db="EMBL/GenBank/DDBJ databases">
        <authorList>
            <person name="Bruccoleri R.E."/>
            <person name="Oakeley E.J."/>
            <person name="Faust A.-M."/>
            <person name="Dessus-Babus S."/>
            <person name="Altorfer M."/>
            <person name="Burckhardt D."/>
            <person name="Oertli M."/>
            <person name="Naumann U."/>
            <person name="Petersen F."/>
            <person name="Wong J."/>
        </authorList>
    </citation>
    <scope>NUCLEOTIDE SEQUENCE</scope>
    <source>
        <strain evidence="1">GSM-AAB239-AS_SAM_17_03QT</strain>
        <tissue evidence="1">Leaf</tissue>
    </source>
</reference>
<dbReference type="Proteomes" id="UP001140949">
    <property type="component" value="Unassembled WGS sequence"/>
</dbReference>
<gene>
    <name evidence="1" type="ORF">M6B38_154570</name>
</gene>
<name>A0AAX6F506_IRIPA</name>
<reference evidence="1" key="1">
    <citation type="journal article" date="2023" name="GigaByte">
        <title>Genome assembly of the bearded iris, Iris pallida Lam.</title>
        <authorList>
            <person name="Bruccoleri R.E."/>
            <person name="Oakeley E.J."/>
            <person name="Faust A.M.E."/>
            <person name="Altorfer M."/>
            <person name="Dessus-Babus S."/>
            <person name="Burckhardt D."/>
            <person name="Oertli M."/>
            <person name="Naumann U."/>
            <person name="Petersen F."/>
            <person name="Wong J."/>
        </authorList>
    </citation>
    <scope>NUCLEOTIDE SEQUENCE</scope>
    <source>
        <strain evidence="1">GSM-AAB239-AS_SAM_17_03QT</strain>
    </source>
</reference>
<evidence type="ECO:0000313" key="2">
    <source>
        <dbReference type="Proteomes" id="UP001140949"/>
    </source>
</evidence>
<dbReference type="AlphaFoldDB" id="A0AAX6F506"/>